<dbReference type="PaxDb" id="6945-B7PE49"/>
<dbReference type="VEuPathDB" id="VectorBase:ISCP_013232"/>
<keyword evidence="14" id="KW-1267">Proteomics identification</keyword>
<dbReference type="Gene3D" id="2.40.50.690">
    <property type="match status" value="1"/>
</dbReference>
<evidence type="ECO:0000256" key="4">
    <source>
        <dbReference type="ARBA" id="ARBA00022723"/>
    </source>
</evidence>
<proteinExistence type="evidence at protein level"/>
<evidence type="ECO:0000256" key="8">
    <source>
        <dbReference type="ARBA" id="ARBA00022884"/>
    </source>
</evidence>
<name>B7PE49_IXOSC</name>
<dbReference type="InterPro" id="IPR022966">
    <property type="entry name" value="RNase_II/R_CS"/>
</dbReference>
<dbReference type="InterPro" id="IPR041093">
    <property type="entry name" value="Dis3l2-like_C"/>
</dbReference>
<dbReference type="FunCoup" id="B7PE49">
    <property type="interactions" value="1461"/>
</dbReference>
<evidence type="ECO:0000256" key="3">
    <source>
        <dbReference type="ARBA" id="ARBA00022722"/>
    </source>
</evidence>
<dbReference type="EMBL" id="ABJB010624063">
    <property type="status" value="NOT_ANNOTATED_CDS"/>
    <property type="molecule type" value="Genomic_DNA"/>
</dbReference>
<dbReference type="GO" id="GO:0006402">
    <property type="term" value="P:mRNA catabolic process"/>
    <property type="evidence" value="ECO:0000318"/>
    <property type="project" value="GO_Central"/>
</dbReference>
<keyword evidence="2" id="KW-0963">Cytoplasm</keyword>
<keyword evidence="6" id="KW-0269">Exonuclease</keyword>
<accession>B7PE49</accession>
<feature type="region of interest" description="Disordered" evidence="9">
    <location>
        <begin position="773"/>
        <end position="795"/>
    </location>
</feature>
<dbReference type="Gene3D" id="2.40.50.140">
    <property type="entry name" value="Nucleic acid-binding proteins"/>
    <property type="match status" value="1"/>
</dbReference>
<keyword evidence="3" id="KW-0540">Nuclease</keyword>
<dbReference type="Pfam" id="PF00773">
    <property type="entry name" value="RNB"/>
    <property type="match status" value="1"/>
</dbReference>
<organism>
    <name type="scientific">Ixodes scapularis</name>
    <name type="common">Black-legged tick</name>
    <name type="synonym">Deer tick</name>
    <dbReference type="NCBI Taxonomy" id="6945"/>
    <lineage>
        <taxon>Eukaryota</taxon>
        <taxon>Metazoa</taxon>
        <taxon>Ecdysozoa</taxon>
        <taxon>Arthropoda</taxon>
        <taxon>Chelicerata</taxon>
        <taxon>Arachnida</taxon>
        <taxon>Acari</taxon>
        <taxon>Parasitiformes</taxon>
        <taxon>Ixodida</taxon>
        <taxon>Ixodoidea</taxon>
        <taxon>Ixodidae</taxon>
        <taxon>Ixodinae</taxon>
        <taxon>Ixodes</taxon>
    </lineage>
</organism>
<keyword evidence="8" id="KW-0694">RNA-binding</keyword>
<dbReference type="GO" id="GO:0000175">
    <property type="term" value="F:3'-5'-RNA exonuclease activity"/>
    <property type="evidence" value="ECO:0000318"/>
    <property type="project" value="GO_Central"/>
</dbReference>
<evidence type="ECO:0000313" key="13">
    <source>
        <dbReference type="Proteomes" id="UP000001555"/>
    </source>
</evidence>
<evidence type="ECO:0007829" key="14">
    <source>
        <dbReference type="PeptideAtlas" id="B7PE49"/>
    </source>
</evidence>
<dbReference type="EMBL" id="ABJB010150692">
    <property type="status" value="NOT_ANNOTATED_CDS"/>
    <property type="molecule type" value="Genomic_DNA"/>
</dbReference>
<dbReference type="EMBL" id="ABJB010071944">
    <property type="status" value="NOT_ANNOTATED_CDS"/>
    <property type="molecule type" value="Genomic_DNA"/>
</dbReference>
<dbReference type="GO" id="GO:0008859">
    <property type="term" value="F:exoribonuclease II activity"/>
    <property type="evidence" value="ECO:0007669"/>
    <property type="project" value="UniProtKB-EC"/>
</dbReference>
<dbReference type="EC" id="3.1.13.1" evidence="11"/>
<dbReference type="InterPro" id="IPR012340">
    <property type="entry name" value="NA-bd_OB-fold"/>
</dbReference>
<dbReference type="AlphaFoldDB" id="B7PE49"/>
<dbReference type="InterPro" id="IPR041505">
    <property type="entry name" value="Dis3_CSD2"/>
</dbReference>
<dbReference type="GO" id="GO:0008266">
    <property type="term" value="F:poly(U) RNA binding"/>
    <property type="evidence" value="ECO:0007669"/>
    <property type="project" value="UniProtKB-ARBA"/>
</dbReference>
<evidence type="ECO:0000256" key="6">
    <source>
        <dbReference type="ARBA" id="ARBA00022839"/>
    </source>
</evidence>
<dbReference type="GO" id="GO:0000932">
    <property type="term" value="C:P-body"/>
    <property type="evidence" value="ECO:0000318"/>
    <property type="project" value="GO_Central"/>
</dbReference>
<feature type="domain" description="RNB" evidence="10">
    <location>
        <begin position="276"/>
        <end position="628"/>
    </location>
</feature>
<evidence type="ECO:0000256" key="2">
    <source>
        <dbReference type="ARBA" id="ARBA00022490"/>
    </source>
</evidence>
<dbReference type="Pfam" id="PF17877">
    <property type="entry name" value="Dis3l2_C_term"/>
    <property type="match status" value="1"/>
</dbReference>
<dbReference type="STRING" id="6945.B7PE49"/>
<gene>
    <name evidence="11" type="ORF">IscW_ISCW005218</name>
</gene>
<dbReference type="PANTHER" id="PTHR23355:SF9">
    <property type="entry name" value="DIS3-LIKE EXONUCLEASE 2"/>
    <property type="match status" value="1"/>
</dbReference>
<dbReference type="Gene3D" id="2.40.50.700">
    <property type="match status" value="1"/>
</dbReference>
<dbReference type="InterPro" id="IPR050180">
    <property type="entry name" value="RNR_Ribonuclease"/>
</dbReference>
<dbReference type="VEuPathDB" id="VectorBase:ISCI005218"/>
<dbReference type="EMBL" id="ABJB010308095">
    <property type="status" value="NOT_ANNOTATED_CDS"/>
    <property type="molecule type" value="Genomic_DNA"/>
</dbReference>
<reference evidence="12" key="2">
    <citation type="submission" date="2020-05" db="UniProtKB">
        <authorList>
            <consortium name="EnsemblMetazoa"/>
        </authorList>
    </citation>
    <scope>IDENTIFICATION</scope>
    <source>
        <strain evidence="12">wikel</strain>
    </source>
</reference>
<keyword evidence="4" id="KW-0479">Metal-binding</keyword>
<dbReference type="InParanoid" id="B7PE49"/>
<dbReference type="PROSITE" id="PS01175">
    <property type="entry name" value="RIBONUCLEASE_II"/>
    <property type="match status" value="1"/>
</dbReference>
<reference evidence="11 13" key="1">
    <citation type="submission" date="2008-03" db="EMBL/GenBank/DDBJ databases">
        <title>Annotation of Ixodes scapularis.</title>
        <authorList>
            <consortium name="Ixodes scapularis Genome Project Consortium"/>
            <person name="Caler E."/>
            <person name="Hannick L.I."/>
            <person name="Bidwell S."/>
            <person name="Joardar V."/>
            <person name="Thiagarajan M."/>
            <person name="Amedeo P."/>
            <person name="Galinsky K.J."/>
            <person name="Schobel S."/>
            <person name="Inman J."/>
            <person name="Hostetler J."/>
            <person name="Miller J."/>
            <person name="Hammond M."/>
            <person name="Megy K."/>
            <person name="Lawson D."/>
            <person name="Kodira C."/>
            <person name="Sutton G."/>
            <person name="Meyer J."/>
            <person name="Hill C.A."/>
            <person name="Birren B."/>
            <person name="Nene V."/>
            <person name="Collins F."/>
            <person name="Alarcon-Chaidez F."/>
            <person name="Wikel S."/>
            <person name="Strausberg R."/>
        </authorList>
    </citation>
    <scope>NUCLEOTIDE SEQUENCE [LARGE SCALE GENOMIC DNA]</scope>
    <source>
        <strain evidence="13">Wikel</strain>
        <strain evidence="11">Wikel colony</strain>
    </source>
</reference>
<dbReference type="GO" id="GO:0046872">
    <property type="term" value="F:metal ion binding"/>
    <property type="evidence" value="ECO:0007669"/>
    <property type="project" value="UniProtKB-KW"/>
</dbReference>
<evidence type="ECO:0000256" key="1">
    <source>
        <dbReference type="ARBA" id="ARBA00004496"/>
    </source>
</evidence>
<dbReference type="EMBL" id="DS693582">
    <property type="protein sequence ID" value="EEC04871.1"/>
    <property type="molecule type" value="Genomic_DNA"/>
</dbReference>
<dbReference type="SMART" id="SM00955">
    <property type="entry name" value="RNB"/>
    <property type="match status" value="1"/>
</dbReference>
<dbReference type="EnsemblMetazoa" id="ISCW005218-RA">
    <property type="protein sequence ID" value="ISCW005218-PA"/>
    <property type="gene ID" value="ISCW005218"/>
</dbReference>
<dbReference type="GO" id="GO:0010587">
    <property type="term" value="P:miRNA catabolic process"/>
    <property type="evidence" value="ECO:0000318"/>
    <property type="project" value="GO_Central"/>
</dbReference>
<dbReference type="InterPro" id="IPR001900">
    <property type="entry name" value="RNase_II/R"/>
</dbReference>
<comment type="subcellular location">
    <subcellularLocation>
        <location evidence="1">Cytoplasm</location>
    </subcellularLocation>
</comment>
<dbReference type="FunFam" id="2.40.50.700:FF:000003">
    <property type="entry name" value="DIS3-like exonuclease 2"/>
    <property type="match status" value="1"/>
</dbReference>
<evidence type="ECO:0000313" key="11">
    <source>
        <dbReference type="EMBL" id="EEC04871.1"/>
    </source>
</evidence>
<protein>
    <submittedName>
        <fullName evidence="11 12">Salivary protein Is3, putative</fullName>
        <ecNumber evidence="11">3.1.13.1</ecNumber>
    </submittedName>
</protein>
<dbReference type="Pfam" id="PF17849">
    <property type="entry name" value="OB_Dis3"/>
    <property type="match status" value="1"/>
</dbReference>
<dbReference type="VEuPathDB" id="VectorBase:ISCW005218"/>
<keyword evidence="13" id="KW-1185">Reference proteome</keyword>
<evidence type="ECO:0000256" key="7">
    <source>
        <dbReference type="ARBA" id="ARBA00022842"/>
    </source>
</evidence>
<evidence type="ECO:0000256" key="9">
    <source>
        <dbReference type="SAM" id="MobiDB-lite"/>
    </source>
</evidence>
<evidence type="ECO:0000256" key="5">
    <source>
        <dbReference type="ARBA" id="ARBA00022801"/>
    </source>
</evidence>
<dbReference type="Proteomes" id="UP000001555">
    <property type="component" value="Unassembled WGS sequence"/>
</dbReference>
<sequence length="795" mass="89337">MDIYIGGLHDRNRALNGDLVAVELKPQHQWKRSPSAPKSLLPLGAQVQEYVDRRRGAGRVSMPCSLEASLAPHALVERDEEAPPAPEAAGDPWAIGDDGGSTVVFSPEELLEVGRTPFFVSFVRLPRQRRCRLIRRSDTELNSRPVVHILEAKNSRVAAGTLRLLQDRNPAWLLFSPKDSRFPRMLIPSAQAPPGFFERPADFSQTLFLAEMTKWLPDSTFAQGQLRRLLGQAGDLEVETEAILESYEVDHGEFPPDILAHLDQSWKVPEEELSRRRDFRSELVFTVDPKTARDLDDALSCRPLDDGTLWEVGVHIADVSNFVLPGTKLDQVALRRATSVYLVQQVVPMLPRLLCDQLCSLHPGEDKLTFSVVWTMTRDGRVLDEWFGRSVIRSCAKLSYEHAQDLMDDPDRGHPEGELPELHGAHTWAQVAQALAVLGDMTRAMRSRRFDGGALRLDQVRVAFSLNQDFQPVGFSVYEHTESHRWEEGRRGLKEITERSTKQTFCFLGGLTEVISIRTELVHSAISAAAYHPALSAPVPVSAFGTFLLSLNQLLGSDEASHARLNVLTNLLSRPMKMATYFCAGRRDDPDTFWHYALNVPLYTHFTSPIRRYADIMVHRLLGAALGYSEPLRQSPKELQGIAEHCNDKKFKARNVQDLSIELFLYVFIQQCGKFEDRAMVTSVQEHAFDVLSLSVGMVKRVYCDKLGVKSFSHSTEGGRNCIELHYQSADGVSEVTDTIGVFKLVDIVIVAMPREPLKYQVVLKPPVNTVPVPPKKEDRPFKGKQFSNQKRIPT</sequence>
<feature type="compositionally biased region" description="Polar residues" evidence="9">
    <location>
        <begin position="786"/>
        <end position="795"/>
    </location>
</feature>
<dbReference type="OrthoDB" id="372421at2759"/>
<evidence type="ECO:0000313" key="12">
    <source>
        <dbReference type="EnsemblMetazoa" id="ISCW005218-PA"/>
    </source>
</evidence>
<keyword evidence="5 11" id="KW-0378">Hydrolase</keyword>
<evidence type="ECO:0000259" key="10">
    <source>
        <dbReference type="SMART" id="SM00955"/>
    </source>
</evidence>
<dbReference type="SUPFAM" id="SSF50249">
    <property type="entry name" value="Nucleic acid-binding proteins"/>
    <property type="match status" value="2"/>
</dbReference>
<dbReference type="PANTHER" id="PTHR23355">
    <property type="entry name" value="RIBONUCLEASE"/>
    <property type="match status" value="1"/>
</dbReference>
<keyword evidence="7" id="KW-0460">Magnesium</keyword>
<dbReference type="HOGENOM" id="CLU_002333_5_2_1"/>